<evidence type="ECO:0000313" key="3">
    <source>
        <dbReference type="Proteomes" id="UP001447188"/>
    </source>
</evidence>
<feature type="domain" description="BTB" evidence="1">
    <location>
        <begin position="27"/>
        <end position="93"/>
    </location>
</feature>
<dbReference type="Gene3D" id="3.30.710.10">
    <property type="entry name" value="Potassium Channel Kv1.1, Chain A"/>
    <property type="match status" value="1"/>
</dbReference>
<sequence length="219" mass="24148">MALPGTTDGVSMRVGSTFTSHLMSPIITLHVGQEQVQFHVHEDTICTLPFFRAALQGQFREASEKAIKMPDDDPSGVSAMIQFLYMGNYTYAYDPTSVEPPQGSETPAVDLAEGRYHLGVYVVASKYDCSKLSEMAVANFKSVANEIDTINTLRLWKAAYAEDLHLPRSRQEFAESCCGEGIASWVTGLFEEHCEELDETIVDCPQLASDLLRIATIGK</sequence>
<keyword evidence="3" id="KW-1185">Reference proteome</keyword>
<evidence type="ECO:0000313" key="2">
    <source>
        <dbReference type="EMBL" id="KAL0639045.1"/>
    </source>
</evidence>
<dbReference type="PANTHER" id="PTHR47843">
    <property type="entry name" value="BTB DOMAIN-CONTAINING PROTEIN-RELATED"/>
    <property type="match status" value="1"/>
</dbReference>
<reference evidence="2 3" key="1">
    <citation type="submission" date="2024-02" db="EMBL/GenBank/DDBJ databases">
        <title>Discinaceae phylogenomics.</title>
        <authorList>
            <person name="Dirks A.C."/>
            <person name="James T.Y."/>
        </authorList>
    </citation>
    <scope>NUCLEOTIDE SEQUENCE [LARGE SCALE GENOMIC DNA]</scope>
    <source>
        <strain evidence="2 3">ACD0624</strain>
    </source>
</reference>
<proteinExistence type="predicted"/>
<evidence type="ECO:0000259" key="1">
    <source>
        <dbReference type="PROSITE" id="PS50097"/>
    </source>
</evidence>
<name>A0ABR3GT14_9PEZI</name>
<dbReference type="CDD" id="cd18186">
    <property type="entry name" value="BTB_POZ_ZBTB_KLHL-like"/>
    <property type="match status" value="1"/>
</dbReference>
<organism evidence="2 3">
    <name type="scientific">Discina gigas</name>
    <dbReference type="NCBI Taxonomy" id="1032678"/>
    <lineage>
        <taxon>Eukaryota</taxon>
        <taxon>Fungi</taxon>
        <taxon>Dikarya</taxon>
        <taxon>Ascomycota</taxon>
        <taxon>Pezizomycotina</taxon>
        <taxon>Pezizomycetes</taxon>
        <taxon>Pezizales</taxon>
        <taxon>Discinaceae</taxon>
        <taxon>Discina</taxon>
    </lineage>
</organism>
<dbReference type="Proteomes" id="UP001447188">
    <property type="component" value="Unassembled WGS sequence"/>
</dbReference>
<gene>
    <name evidence="2" type="ORF">Q9L58_001927</name>
</gene>
<dbReference type="InterPro" id="IPR011333">
    <property type="entry name" value="SKP1/BTB/POZ_sf"/>
</dbReference>
<accession>A0ABR3GT14</accession>
<dbReference type="InterPro" id="IPR000210">
    <property type="entry name" value="BTB/POZ_dom"/>
</dbReference>
<comment type="caution">
    <text evidence="2">The sequence shown here is derived from an EMBL/GenBank/DDBJ whole genome shotgun (WGS) entry which is preliminary data.</text>
</comment>
<protein>
    <recommendedName>
        <fullName evidence="1">BTB domain-containing protein</fullName>
    </recommendedName>
</protein>
<dbReference type="EMBL" id="JBBBZM010000015">
    <property type="protein sequence ID" value="KAL0639045.1"/>
    <property type="molecule type" value="Genomic_DNA"/>
</dbReference>
<dbReference type="SUPFAM" id="SSF54695">
    <property type="entry name" value="POZ domain"/>
    <property type="match status" value="1"/>
</dbReference>
<dbReference type="PROSITE" id="PS50097">
    <property type="entry name" value="BTB"/>
    <property type="match status" value="1"/>
</dbReference>
<dbReference type="PANTHER" id="PTHR47843:SF5">
    <property type="entry name" value="BTB_POZ DOMAIN PROTEIN"/>
    <property type="match status" value="1"/>
</dbReference>